<keyword evidence="6 7" id="KW-0472">Membrane</keyword>
<dbReference type="Proteomes" id="UP000198341">
    <property type="component" value="Chromosome 11"/>
</dbReference>
<comment type="subcellular location">
    <subcellularLocation>
        <location evidence="2 7">Membrane</location>
        <topology evidence="2 7">Multi-pass membrane protein</topology>
    </subcellularLocation>
</comment>
<keyword evidence="10" id="KW-1185">Reference proteome</keyword>
<evidence type="ECO:0000256" key="5">
    <source>
        <dbReference type="ARBA" id="ARBA00022989"/>
    </source>
</evidence>
<proteinExistence type="inferred from homology"/>
<dbReference type="AlphaFoldDB" id="K8EK12"/>
<feature type="compositionally biased region" description="Basic and acidic residues" evidence="8">
    <location>
        <begin position="26"/>
        <end position="52"/>
    </location>
</feature>
<evidence type="ECO:0000256" key="6">
    <source>
        <dbReference type="ARBA" id="ARBA00023136"/>
    </source>
</evidence>
<sequence>MSFTDRNPLSLSMPQHNLKQLTKQLERDWNDEEEKRRCEKNEKSNHAEERGSRNSNNNFNNIRGGGGNGGALRIDNVLVEDRPKLAYLTIEDLKKKAKPWREFFSTDYLRKSYSVPRTKREAYARFDRNVYEYLGNYRRCSWIIALALLYKKPKAIAGGVIILKLYDVLQVLGQTVAIQDSHKTVIQFFLQVLIWVVSIVTRVFASLSMAVAVVFTILGLHAILRRLDAPKPTKRNGKRISGVVWETKSPREMNNANNRGGIGGIIGSLINRNKTQRRT</sequence>
<dbReference type="PANTHER" id="PTHR19317">
    <property type="entry name" value="PRENYLATED RAB ACCEPTOR 1-RELATED"/>
    <property type="match status" value="1"/>
</dbReference>
<dbReference type="RefSeq" id="XP_007510217.1">
    <property type="nucleotide sequence ID" value="XM_007510155.1"/>
</dbReference>
<feature type="transmembrane region" description="Helical" evidence="7">
    <location>
        <begin position="192"/>
        <end position="224"/>
    </location>
</feature>
<dbReference type="GO" id="GO:0005783">
    <property type="term" value="C:endoplasmic reticulum"/>
    <property type="evidence" value="ECO:0007669"/>
    <property type="project" value="TreeGrafter"/>
</dbReference>
<evidence type="ECO:0000256" key="8">
    <source>
        <dbReference type="SAM" id="MobiDB-lite"/>
    </source>
</evidence>
<evidence type="ECO:0000256" key="2">
    <source>
        <dbReference type="ARBA" id="ARBA00004141"/>
    </source>
</evidence>
<dbReference type="GO" id="GO:0005794">
    <property type="term" value="C:Golgi apparatus"/>
    <property type="evidence" value="ECO:0007669"/>
    <property type="project" value="TreeGrafter"/>
</dbReference>
<reference evidence="9 10" key="1">
    <citation type="submission" date="2011-10" db="EMBL/GenBank/DDBJ databases">
        <authorList>
            <person name="Genoscope - CEA"/>
        </authorList>
    </citation>
    <scope>NUCLEOTIDE SEQUENCE [LARGE SCALE GENOMIC DNA]</scope>
    <source>
        <strain evidence="9 10">RCC 1105</strain>
    </source>
</reference>
<dbReference type="OrthoDB" id="498746at2759"/>
<dbReference type="InterPro" id="IPR004895">
    <property type="entry name" value="Prenylated_rab_accept_PRA1"/>
</dbReference>
<organism evidence="9 10">
    <name type="scientific">Bathycoccus prasinos</name>
    <dbReference type="NCBI Taxonomy" id="41875"/>
    <lineage>
        <taxon>Eukaryota</taxon>
        <taxon>Viridiplantae</taxon>
        <taxon>Chlorophyta</taxon>
        <taxon>Mamiellophyceae</taxon>
        <taxon>Mamiellales</taxon>
        <taxon>Bathycoccaceae</taxon>
        <taxon>Bathycoccus</taxon>
    </lineage>
</organism>
<keyword evidence="7" id="KW-0813">Transport</keyword>
<evidence type="ECO:0000256" key="3">
    <source>
        <dbReference type="ARBA" id="ARBA00006483"/>
    </source>
</evidence>
<evidence type="ECO:0000256" key="4">
    <source>
        <dbReference type="ARBA" id="ARBA00022692"/>
    </source>
</evidence>
<dbReference type="GeneID" id="19012762"/>
<comment type="similarity">
    <text evidence="3 7">Belongs to the PRA1 family.</text>
</comment>
<feature type="compositionally biased region" description="Low complexity" evidence="8">
    <location>
        <begin position="53"/>
        <end position="62"/>
    </location>
</feature>
<evidence type="ECO:0000313" key="9">
    <source>
        <dbReference type="EMBL" id="CCO18562.1"/>
    </source>
</evidence>
<feature type="region of interest" description="Disordered" evidence="8">
    <location>
        <begin position="26"/>
        <end position="65"/>
    </location>
</feature>
<name>K8EK12_9CHLO</name>
<protein>
    <recommendedName>
        <fullName evidence="7">PRA1 family protein</fullName>
    </recommendedName>
</protein>
<accession>K8EK12</accession>
<dbReference type="KEGG" id="bpg:Bathy11g00820"/>
<dbReference type="STRING" id="41875.K8EK12"/>
<dbReference type="PANTHER" id="PTHR19317:SF1">
    <property type="entry name" value="PRA1 FAMILY PROTEIN H"/>
    <property type="match status" value="1"/>
</dbReference>
<dbReference type="GO" id="GO:0016020">
    <property type="term" value="C:membrane"/>
    <property type="evidence" value="ECO:0007669"/>
    <property type="project" value="UniProtKB-SubCell"/>
</dbReference>
<keyword evidence="5 7" id="KW-1133">Transmembrane helix</keyword>
<keyword evidence="4 7" id="KW-0812">Transmembrane</keyword>
<gene>
    <name evidence="9" type="ordered locus">Bathy11g00820</name>
</gene>
<evidence type="ECO:0000256" key="7">
    <source>
        <dbReference type="RuleBase" id="RU363107"/>
    </source>
</evidence>
<evidence type="ECO:0000313" key="10">
    <source>
        <dbReference type="Proteomes" id="UP000198341"/>
    </source>
</evidence>
<comment type="function">
    <text evidence="1 7">May be involved in both secretory and endocytic intracellular trafficking in the endosomal/prevacuolar compartments.</text>
</comment>
<dbReference type="GO" id="GO:0016192">
    <property type="term" value="P:vesicle-mediated transport"/>
    <property type="evidence" value="ECO:0007669"/>
    <property type="project" value="UniProtKB-ARBA"/>
</dbReference>
<comment type="caution">
    <text evidence="7">Lacks conserved residue(s) required for the propagation of feature annotation.</text>
</comment>
<dbReference type="Pfam" id="PF03208">
    <property type="entry name" value="PRA1"/>
    <property type="match status" value="1"/>
</dbReference>
<evidence type="ECO:0000256" key="1">
    <source>
        <dbReference type="ARBA" id="ARBA00002501"/>
    </source>
</evidence>
<dbReference type="EMBL" id="FO082268">
    <property type="protein sequence ID" value="CCO18562.1"/>
    <property type="molecule type" value="Genomic_DNA"/>
</dbReference>